<dbReference type="RefSeq" id="WP_228273786.1">
    <property type="nucleotide sequence ID" value="NZ_JACIGE010000013.1"/>
</dbReference>
<organism evidence="2 3">
    <name type="scientific">Rhodocyclus tenuis</name>
    <name type="common">Rhodospirillum tenue</name>
    <dbReference type="NCBI Taxonomy" id="1066"/>
    <lineage>
        <taxon>Bacteria</taxon>
        <taxon>Pseudomonadati</taxon>
        <taxon>Pseudomonadota</taxon>
        <taxon>Betaproteobacteria</taxon>
        <taxon>Rhodocyclales</taxon>
        <taxon>Rhodocyclaceae</taxon>
        <taxon>Rhodocyclus</taxon>
    </lineage>
</organism>
<keyword evidence="3" id="KW-1185">Reference proteome</keyword>
<dbReference type="PANTHER" id="PTHR37945">
    <property type="entry name" value="EXTRACELLULAR TUNGSTATE BINDING PROTEIN"/>
    <property type="match status" value="1"/>
</dbReference>
<feature type="signal peptide" evidence="1">
    <location>
        <begin position="1"/>
        <end position="40"/>
    </location>
</feature>
<dbReference type="PANTHER" id="PTHR37945:SF1">
    <property type="entry name" value="EXTRACELLULAR TUNGSTATE BINDING PROTEIN"/>
    <property type="match status" value="1"/>
</dbReference>
<reference evidence="2 3" key="1">
    <citation type="submission" date="2020-08" db="EMBL/GenBank/DDBJ databases">
        <title>Genome sequencing of Purple Non-Sulfur Bacteria from various extreme environments.</title>
        <authorList>
            <person name="Mayer M."/>
        </authorList>
    </citation>
    <scope>NUCLEOTIDE SEQUENCE [LARGE SCALE GENOMIC DNA]</scope>
    <source>
        <strain evidence="2 3">2761</strain>
    </source>
</reference>
<feature type="chain" id="PRO_5032270226" evidence="1">
    <location>
        <begin position="41"/>
        <end position="314"/>
    </location>
</feature>
<dbReference type="AlphaFoldDB" id="A0A840GKJ4"/>
<keyword evidence="1" id="KW-0732">Signal</keyword>
<accession>A0A840GKJ4</accession>
<evidence type="ECO:0000313" key="2">
    <source>
        <dbReference type="EMBL" id="MBB4248679.1"/>
    </source>
</evidence>
<proteinExistence type="predicted"/>
<dbReference type="EMBL" id="JACIGE010000013">
    <property type="protein sequence ID" value="MBB4248679.1"/>
    <property type="molecule type" value="Genomic_DNA"/>
</dbReference>
<gene>
    <name evidence="2" type="ORF">GGD90_003079</name>
</gene>
<name>A0A840GKJ4_RHOTE</name>
<sequence>MRTHTDRRQMPAPAGPPRRLARQLLALLLATLLLAQIAAAATASVESPAATPAATPPVRVAVVGGLVLCGVWPALAALAEQATGLSIETVGAAPKEGVVPLFRAGEADLLIIHGSDEAYALLAAGDAAPLRAWAFNEHVIVGPLADPAGVRGVANGAEAIRRIVAADAPLMGFRDPGSFTITHALFRTAGRKPGPRQQLFDDGERPQDVLVAAARHGAYAVVGHIPVAFGKMPSTGTRVLLAGDPAMRRVYVVVEPGPRHPADTARRERAHRLADYLLGSAGQRDLLAADHAAGGPWIFPLPAAAVAGSAEDSR</sequence>
<dbReference type="SUPFAM" id="SSF53850">
    <property type="entry name" value="Periplasmic binding protein-like II"/>
    <property type="match status" value="1"/>
</dbReference>
<evidence type="ECO:0000256" key="1">
    <source>
        <dbReference type="SAM" id="SignalP"/>
    </source>
</evidence>
<protein>
    <submittedName>
        <fullName evidence="2">Tungstate transport system substrate-binding protein</fullName>
    </submittedName>
</protein>
<comment type="caution">
    <text evidence="2">The sequence shown here is derived from an EMBL/GenBank/DDBJ whole genome shotgun (WGS) entry which is preliminary data.</text>
</comment>
<evidence type="ECO:0000313" key="3">
    <source>
        <dbReference type="Proteomes" id="UP000587070"/>
    </source>
</evidence>
<dbReference type="Proteomes" id="UP000587070">
    <property type="component" value="Unassembled WGS sequence"/>
</dbReference>
<dbReference type="InterPro" id="IPR052738">
    <property type="entry name" value="ABC-Tungstate_binding"/>
</dbReference>
<dbReference type="Gene3D" id="3.40.190.10">
    <property type="entry name" value="Periplasmic binding protein-like II"/>
    <property type="match status" value="2"/>
</dbReference>